<organism evidence="1">
    <name type="scientific">Mycolicibacterium mucogenicum DSM 44124</name>
    <dbReference type="NCBI Taxonomy" id="1226753"/>
    <lineage>
        <taxon>Bacteria</taxon>
        <taxon>Bacillati</taxon>
        <taxon>Actinomycetota</taxon>
        <taxon>Actinomycetes</taxon>
        <taxon>Mycobacteriales</taxon>
        <taxon>Mycobacteriaceae</taxon>
        <taxon>Mycolicibacterium</taxon>
    </lineage>
</organism>
<gene>
    <name evidence="1" type="ORF">C1S78_02795</name>
</gene>
<accession>A0A8H2J9P1</accession>
<reference evidence="1" key="1">
    <citation type="submission" date="2018-01" db="EMBL/GenBank/DDBJ databases">
        <title>Comparative genomics of Mycobacterium mucogenicum and Mycobacterium neoaurum clade members emphasizing tRNA and non-coding RNA.</title>
        <authorList>
            <person name="Behra P.R.K."/>
            <person name="Pettersson B.M.F."/>
            <person name="Das S."/>
            <person name="Dasgupta S."/>
            <person name="Kirsebom L.A."/>
        </authorList>
    </citation>
    <scope>NUCLEOTIDE SEQUENCE</scope>
    <source>
        <strain evidence="1">DSM 44124</strain>
    </source>
</reference>
<sequence>MVTKSLISIDTAKAILDQLPSTTQAAILALWDANRDAAQVHKAGAETITGAKTFAAKTTAASVDVTPLAPATDALLRLLAGKTWAMDADAAGALNVVNQTDGVTPFRITPTAVANALVILSSAISLGVNLDLAGHNLVNVGNVNVANGLLQLDGNGRIPSAQLTVDAMQWKGTWNASTNTPTLIDGTGSPGDVYRVTVGGTRNLGSGNITYDVGDWVILNSSSVWEKADMTDAVNSVAGLKGDVDAAALRTALSLVVGTNVQAQNANLQALAGLTSASDTLAYFTGSGAASVTTLTSLARTLLGGANAAAMRGTLGLGAAATMAGNVSVPVWYEIHAGYGQRAAGYMDNAMGFQAPANFVLGQVVYRGITPDASGSTTCELKINGTTAGQKLVSSANQWAYGTAVTATVGQVINAGDIIRPYLSAVGGTPGNGFSAVLIGAVSVTAT</sequence>
<name>A0A8H2J9P1_MYCMU</name>
<dbReference type="Gene3D" id="6.10.140.2190">
    <property type="match status" value="1"/>
</dbReference>
<protein>
    <submittedName>
        <fullName evidence="1">Uncharacterized protein</fullName>
    </submittedName>
</protein>
<dbReference type="EMBL" id="POTL01000001">
    <property type="protein sequence ID" value="TLH51425.1"/>
    <property type="molecule type" value="Genomic_DNA"/>
</dbReference>
<evidence type="ECO:0000313" key="1">
    <source>
        <dbReference type="EMBL" id="TLH51425.1"/>
    </source>
</evidence>
<comment type="caution">
    <text evidence="1">The sequence shown here is derived from an EMBL/GenBank/DDBJ whole genome shotgun (WGS) entry which is preliminary data.</text>
</comment>
<dbReference type="AlphaFoldDB" id="A0A8H2J9P1"/>
<proteinExistence type="predicted"/>